<dbReference type="RefSeq" id="WP_240569996.1">
    <property type="nucleotide sequence ID" value="NZ_JAKVPY010000042.1"/>
</dbReference>
<accession>A0ABS9S067</accession>
<proteinExistence type="predicted"/>
<organism evidence="1 2">
    <name type="scientific">Halomonas flagellata</name>
    <dbReference type="NCBI Taxonomy" id="2920385"/>
    <lineage>
        <taxon>Bacteria</taxon>
        <taxon>Pseudomonadati</taxon>
        <taxon>Pseudomonadota</taxon>
        <taxon>Gammaproteobacteria</taxon>
        <taxon>Oceanospirillales</taxon>
        <taxon>Halomonadaceae</taxon>
        <taxon>Halomonas</taxon>
    </lineage>
</organism>
<sequence length="495" mass="56056">MAEKDAMGTPAQSGFFGVPICFHQGLLLNGGERANKAVSHLHVLMPEKKRDIMHKNLCSVTYLLTTHDAETSVSAVSGREGSCVGDVSGCSGKPGDLACFLIWERGRRREDDMLSALEARFRILGDYEVVWESEHLMQDLSRLYEKNAPRNADRALAKVGRPPFRFVLVEDTSPRYTWVRSVSQLVEPANADVISLKEEFRSWFHEKYQVHSSTNMRECLYQSVLILGVDNLEKALGGIERVKKLLDKDLEGCHGWYDWAHFFSVMNRCVDYLVLYDFEGLPAFLDADAITFLCDDLLRFKAAANLKREKGRAERYLLVVGGKQFSVYVRVVGDGYFDTKWQIRMLSNRRFTGDLYVPTIEDHFFGLLYHALIHEGGVTRRRSKQLNGLVREMGLDWLKPQAMRDTLAACSILSGFMIPNGYSYTKPLDPGVKGNLKARLQLPSPSSVRAGLIGQRLLGKLGRFVLLPGREKTQVIGRMAKKILLSPWARRQENQ</sequence>
<gene>
    <name evidence="1" type="ORF">MKP05_20355</name>
</gene>
<dbReference type="Proteomes" id="UP001202117">
    <property type="component" value="Unassembled WGS sequence"/>
</dbReference>
<comment type="caution">
    <text evidence="1">The sequence shown here is derived from an EMBL/GenBank/DDBJ whole genome shotgun (WGS) entry which is preliminary data.</text>
</comment>
<evidence type="ECO:0000313" key="2">
    <source>
        <dbReference type="Proteomes" id="UP001202117"/>
    </source>
</evidence>
<reference evidence="1 2" key="1">
    <citation type="submission" date="2022-02" db="EMBL/GenBank/DDBJ databases">
        <title>Halomonas fukangensis sp. nov., a halophilic bacterium isolated from a bulk soil of Kalidium foliatum at Fukang.</title>
        <authorList>
            <person name="Huang Y."/>
        </authorList>
    </citation>
    <scope>NUCLEOTIDE SEQUENCE [LARGE SCALE GENOMIC DNA]</scope>
    <source>
        <strain evidence="1 2">EGI 63088</strain>
    </source>
</reference>
<evidence type="ECO:0000313" key="1">
    <source>
        <dbReference type="EMBL" id="MCH4565454.1"/>
    </source>
</evidence>
<protein>
    <submittedName>
        <fullName evidence="1">Uncharacterized protein</fullName>
    </submittedName>
</protein>
<keyword evidence="2" id="KW-1185">Reference proteome</keyword>
<name>A0ABS9S067_9GAMM</name>
<dbReference type="EMBL" id="JAKVPY010000042">
    <property type="protein sequence ID" value="MCH4565454.1"/>
    <property type="molecule type" value="Genomic_DNA"/>
</dbReference>